<dbReference type="InterPro" id="IPR027417">
    <property type="entry name" value="P-loop_NTPase"/>
</dbReference>
<dbReference type="Proteomes" id="UP001589793">
    <property type="component" value="Unassembled WGS sequence"/>
</dbReference>
<organism evidence="1 2">
    <name type="scientific">Brachybacterium hainanense</name>
    <dbReference type="NCBI Taxonomy" id="1541174"/>
    <lineage>
        <taxon>Bacteria</taxon>
        <taxon>Bacillati</taxon>
        <taxon>Actinomycetota</taxon>
        <taxon>Actinomycetes</taxon>
        <taxon>Micrococcales</taxon>
        <taxon>Dermabacteraceae</taxon>
        <taxon>Brachybacterium</taxon>
    </lineage>
</organism>
<evidence type="ECO:0000313" key="1">
    <source>
        <dbReference type="EMBL" id="MFC0674410.1"/>
    </source>
</evidence>
<proteinExistence type="predicted"/>
<comment type="caution">
    <text evidence="1">The sequence shown here is derived from an EMBL/GenBank/DDBJ whole genome shotgun (WGS) entry which is preliminary data.</text>
</comment>
<gene>
    <name evidence="1" type="ORF">ACFFF6_10640</name>
</gene>
<keyword evidence="2" id="KW-1185">Reference proteome</keyword>
<dbReference type="EMBL" id="JBHLSV010000011">
    <property type="protein sequence ID" value="MFC0674410.1"/>
    <property type="molecule type" value="Genomic_DNA"/>
</dbReference>
<name>A0ABV6RBP7_9MICO</name>
<reference evidence="1 2" key="1">
    <citation type="submission" date="2024-09" db="EMBL/GenBank/DDBJ databases">
        <authorList>
            <person name="Sun Q."/>
            <person name="Mori K."/>
        </authorList>
    </citation>
    <scope>NUCLEOTIDE SEQUENCE [LARGE SCALE GENOMIC DNA]</scope>
    <source>
        <strain evidence="1 2">CICC 10874</strain>
    </source>
</reference>
<evidence type="ECO:0000313" key="2">
    <source>
        <dbReference type="Proteomes" id="UP001589793"/>
    </source>
</evidence>
<protein>
    <submittedName>
        <fullName evidence="1">AAA family ATPase</fullName>
    </submittedName>
</protein>
<sequence length="191" mass="20024">MTSSHPVLLLVNGPPGAGKSALARELAAHDPLVTPVDIDAIKHDLPLWPDDPEAAGLVAREVALAETGQELAAGRAVVIGQLLARPEFPAALADLAAHHRARFVHVVLHLRAEELLRRLELRRAAPVTAAQAAVDADLDLEEVLVYAERITAMTQGDDSVHHLDAAAPLPELVAAVRELIVGGSGQDPAAG</sequence>
<dbReference type="SUPFAM" id="SSF52540">
    <property type="entry name" value="P-loop containing nucleoside triphosphate hydrolases"/>
    <property type="match status" value="1"/>
</dbReference>
<dbReference type="RefSeq" id="WP_376980477.1">
    <property type="nucleotide sequence ID" value="NZ_JBHLSV010000011.1"/>
</dbReference>
<dbReference type="Pfam" id="PF13671">
    <property type="entry name" value="AAA_33"/>
    <property type="match status" value="1"/>
</dbReference>
<dbReference type="Gene3D" id="3.40.50.300">
    <property type="entry name" value="P-loop containing nucleotide triphosphate hydrolases"/>
    <property type="match status" value="1"/>
</dbReference>
<accession>A0ABV6RBP7</accession>